<accession>A0ABD3GS17</accession>
<dbReference type="EMBL" id="JBJQOH010000007">
    <property type="protein sequence ID" value="KAL3679909.1"/>
    <property type="molecule type" value="Genomic_DNA"/>
</dbReference>
<comment type="caution">
    <text evidence="2">The sequence shown here is derived from an EMBL/GenBank/DDBJ whole genome shotgun (WGS) entry which is preliminary data.</text>
</comment>
<sequence length="288" mass="32169">MIFLCNNDGMEQPWINLDLSFLTKACRASRSYIKMSSFSSSFQTQKGSVYNTVRKDLQARFSKDIYDSIRLSTSVLRVEYCQSQLQRGVFVLSCSNPPGPGRTPRQFAGTHHDFLVVQVVASGQKFKIVGEKLGGEKDSDMGAGIHIRILSDDEETNLDRNVIHSCDTFGVQVPLDQLIQALWEDVDPNYHLFRKNCWAYTKCAWKNVLLLLRQQSDVTDARKCYFEVEAEKGPSLVVKRAVVETSVAAGSIIAAAGSLAVMLGALVSFLLSKEEIKNTESHAEEEEE</sequence>
<reference evidence="2 3" key="1">
    <citation type="submission" date="2024-09" db="EMBL/GenBank/DDBJ databases">
        <title>Chromosome-scale assembly of Riccia sorocarpa.</title>
        <authorList>
            <person name="Paukszto L."/>
        </authorList>
    </citation>
    <scope>NUCLEOTIDE SEQUENCE [LARGE SCALE GENOMIC DNA]</scope>
    <source>
        <strain evidence="2">LP-2024</strain>
        <tissue evidence="2">Aerial parts of the thallus</tissue>
    </source>
</reference>
<proteinExistence type="predicted"/>
<gene>
    <name evidence="2" type="ORF">R1sor_022865</name>
</gene>
<organism evidence="2 3">
    <name type="scientific">Riccia sorocarpa</name>
    <dbReference type="NCBI Taxonomy" id="122646"/>
    <lineage>
        <taxon>Eukaryota</taxon>
        <taxon>Viridiplantae</taxon>
        <taxon>Streptophyta</taxon>
        <taxon>Embryophyta</taxon>
        <taxon>Marchantiophyta</taxon>
        <taxon>Marchantiopsida</taxon>
        <taxon>Marchantiidae</taxon>
        <taxon>Marchantiales</taxon>
        <taxon>Ricciaceae</taxon>
        <taxon>Riccia</taxon>
    </lineage>
</organism>
<evidence type="ECO:0000256" key="1">
    <source>
        <dbReference type="SAM" id="Phobius"/>
    </source>
</evidence>
<protein>
    <recommendedName>
        <fullName evidence="4">LRAT domain-containing protein</fullName>
    </recommendedName>
</protein>
<evidence type="ECO:0000313" key="2">
    <source>
        <dbReference type="EMBL" id="KAL3679909.1"/>
    </source>
</evidence>
<dbReference type="AlphaFoldDB" id="A0ABD3GS17"/>
<name>A0ABD3GS17_9MARC</name>
<evidence type="ECO:0008006" key="4">
    <source>
        <dbReference type="Google" id="ProtNLM"/>
    </source>
</evidence>
<keyword evidence="1" id="KW-0472">Membrane</keyword>
<dbReference type="Proteomes" id="UP001633002">
    <property type="component" value="Unassembled WGS sequence"/>
</dbReference>
<evidence type="ECO:0000313" key="3">
    <source>
        <dbReference type="Proteomes" id="UP001633002"/>
    </source>
</evidence>
<feature type="transmembrane region" description="Helical" evidence="1">
    <location>
        <begin position="247"/>
        <end position="271"/>
    </location>
</feature>
<keyword evidence="1" id="KW-0812">Transmembrane</keyword>
<keyword evidence="1" id="KW-1133">Transmembrane helix</keyword>
<keyword evidence="3" id="KW-1185">Reference proteome</keyword>